<evidence type="ECO:0000259" key="5">
    <source>
        <dbReference type="Pfam" id="PF01494"/>
    </source>
</evidence>
<name>A0A6G1G3R9_9PEZI</name>
<keyword evidence="4" id="KW-0560">Oxidoreductase</keyword>
<keyword evidence="7" id="KW-1185">Reference proteome</keyword>
<reference evidence="8" key="2">
    <citation type="submission" date="2020-04" db="EMBL/GenBank/DDBJ databases">
        <authorList>
            <consortium name="NCBI Genome Project"/>
        </authorList>
    </citation>
    <scope>NUCLEOTIDE SEQUENCE</scope>
    <source>
        <strain evidence="8">CBS 781.70</strain>
    </source>
</reference>
<evidence type="ECO:0000313" key="7">
    <source>
        <dbReference type="Proteomes" id="UP000504638"/>
    </source>
</evidence>
<dbReference type="InterPro" id="IPR036188">
    <property type="entry name" value="FAD/NAD-bd_sf"/>
</dbReference>
<dbReference type="InterPro" id="IPR050641">
    <property type="entry name" value="RIFMO-like"/>
</dbReference>
<evidence type="ECO:0000313" key="8">
    <source>
        <dbReference type="RefSeq" id="XP_033534191.1"/>
    </source>
</evidence>
<dbReference type="GO" id="GO:0016709">
    <property type="term" value="F:oxidoreductase activity, acting on paired donors, with incorporation or reduction of molecular oxygen, NAD(P)H as one donor, and incorporation of one atom of oxygen"/>
    <property type="evidence" value="ECO:0007669"/>
    <property type="project" value="UniProtKB-ARBA"/>
</dbReference>
<comment type="cofactor">
    <cofactor evidence="1">
        <name>FAD</name>
        <dbReference type="ChEBI" id="CHEBI:57692"/>
    </cofactor>
</comment>
<sequence>MAYFDPLPTRDERLFSKSPLSTPVLVVGLGPVGLVTALLLARQGINSTIVERHALRLGQPKAHAINARSLEILRQAGIDLDELRQKGVPVEEGDRVRFLTHLTGDEIGCLPYERQDKAVEELTPEPLFNLSQPILEQALQEEVLGTGRVTIHRSHDWQSYEYDAERQIVRSRIKQRGHNEVLEVESKFVVGADGTNSTVRSRIPGVQLEAIDDDRGLMNYVSVHCTMDLSSYTNGRVAQLYFFCSPDTRHGGFIGYKNPEWVYARPVPDITQEPLGYFTVERCKKEIKTAIGPGVLSDIKIHSVQIWSTWPRTASSYSDSHQRIFLAGDAAHTFPPMGGLGVNTGIADAHNLVWKMRFVLDGLTATPQRLLKTYTTERRPVAVANSIQSAVNEQHMRQLDAVVLETVSNMSAALPELMLQSQVKNDITTAIERNRDHFDSLGLQLGYVYNDVEASKSPQELLRKDCSLYEPSFECGARLPHAWLLQIDGVGRKASTLDLVSERKLTLFAVKFHSSWIEDLKDLVVVVDVKERRIPAAWIRAAHLSPSAALLVRPDQHIMGFIGSKEDLVECLSLCV</sequence>
<dbReference type="Proteomes" id="UP000504638">
    <property type="component" value="Unplaced"/>
</dbReference>
<evidence type="ECO:0000256" key="2">
    <source>
        <dbReference type="ARBA" id="ARBA00022630"/>
    </source>
</evidence>
<dbReference type="PANTHER" id="PTHR43004:SF19">
    <property type="entry name" value="BINDING MONOOXYGENASE, PUTATIVE (JCVI)-RELATED"/>
    <property type="match status" value="1"/>
</dbReference>
<dbReference type="SUPFAM" id="SSF51905">
    <property type="entry name" value="FAD/NAD(P)-binding domain"/>
    <property type="match status" value="1"/>
</dbReference>
<evidence type="ECO:0000313" key="6">
    <source>
        <dbReference type="EMBL" id="KAF1812560.1"/>
    </source>
</evidence>
<dbReference type="PANTHER" id="PTHR43004">
    <property type="entry name" value="TRK SYSTEM POTASSIUM UPTAKE PROTEIN"/>
    <property type="match status" value="1"/>
</dbReference>
<dbReference type="RefSeq" id="XP_033534191.1">
    <property type="nucleotide sequence ID" value="XM_033681268.1"/>
</dbReference>
<dbReference type="Gene3D" id="3.40.30.120">
    <property type="match status" value="1"/>
</dbReference>
<feature type="domain" description="FAD-binding" evidence="5">
    <location>
        <begin position="22"/>
        <end position="384"/>
    </location>
</feature>
<dbReference type="Gene3D" id="3.50.50.60">
    <property type="entry name" value="FAD/NAD(P)-binding domain"/>
    <property type="match status" value="1"/>
</dbReference>
<evidence type="ECO:0000256" key="4">
    <source>
        <dbReference type="ARBA" id="ARBA00023002"/>
    </source>
</evidence>
<proteinExistence type="predicted"/>
<protein>
    <recommendedName>
        <fullName evidence="5">FAD-binding domain-containing protein</fullName>
    </recommendedName>
</protein>
<reference evidence="8" key="3">
    <citation type="submission" date="2025-04" db="UniProtKB">
        <authorList>
            <consortium name="RefSeq"/>
        </authorList>
    </citation>
    <scope>IDENTIFICATION</scope>
    <source>
        <strain evidence="8">CBS 781.70</strain>
    </source>
</reference>
<dbReference type="EMBL" id="ML975157">
    <property type="protein sequence ID" value="KAF1812560.1"/>
    <property type="molecule type" value="Genomic_DNA"/>
</dbReference>
<dbReference type="Gene3D" id="3.30.9.10">
    <property type="entry name" value="D-Amino Acid Oxidase, subunit A, domain 2"/>
    <property type="match status" value="1"/>
</dbReference>
<accession>A0A6G1G3R9</accession>
<reference evidence="6 8" key="1">
    <citation type="submission" date="2020-01" db="EMBL/GenBank/DDBJ databases">
        <authorList>
            <consortium name="DOE Joint Genome Institute"/>
            <person name="Haridas S."/>
            <person name="Albert R."/>
            <person name="Binder M."/>
            <person name="Bloem J."/>
            <person name="Labutti K."/>
            <person name="Salamov A."/>
            <person name="Andreopoulos B."/>
            <person name="Baker S.E."/>
            <person name="Barry K."/>
            <person name="Bills G."/>
            <person name="Bluhm B.H."/>
            <person name="Cannon C."/>
            <person name="Castanera R."/>
            <person name="Culley D.E."/>
            <person name="Daum C."/>
            <person name="Ezra D."/>
            <person name="Gonzalez J.B."/>
            <person name="Henrissat B."/>
            <person name="Kuo A."/>
            <person name="Liang C."/>
            <person name="Lipzen A."/>
            <person name="Lutzoni F."/>
            <person name="Magnuson J."/>
            <person name="Mondo S."/>
            <person name="Nolan M."/>
            <person name="Ohm R."/>
            <person name="Pangilinan J."/>
            <person name="Park H.-J."/>
            <person name="Ramirez L."/>
            <person name="Alfaro M."/>
            <person name="Sun H."/>
            <person name="Tritt A."/>
            <person name="Yoshinaga Y."/>
            <person name="Zwiers L.-H."/>
            <person name="Turgeon B.G."/>
            <person name="Goodwin S.B."/>
            <person name="Spatafora J.W."/>
            <person name="Crous P.W."/>
            <person name="Grigoriev I.V."/>
        </authorList>
    </citation>
    <scope>NUCLEOTIDE SEQUENCE</scope>
    <source>
        <strain evidence="6 8">CBS 781.70</strain>
    </source>
</reference>
<dbReference type="GO" id="GO:0071949">
    <property type="term" value="F:FAD binding"/>
    <property type="evidence" value="ECO:0007669"/>
    <property type="project" value="InterPro"/>
</dbReference>
<dbReference type="InterPro" id="IPR002938">
    <property type="entry name" value="FAD-bd"/>
</dbReference>
<gene>
    <name evidence="6 8" type="ORF">P152DRAFT_473715</name>
</gene>
<keyword evidence="3" id="KW-0274">FAD</keyword>
<dbReference type="GeneID" id="54421838"/>
<evidence type="ECO:0000256" key="3">
    <source>
        <dbReference type="ARBA" id="ARBA00022827"/>
    </source>
</evidence>
<dbReference type="PRINTS" id="PR00420">
    <property type="entry name" value="RNGMNOXGNASE"/>
</dbReference>
<dbReference type="Pfam" id="PF01494">
    <property type="entry name" value="FAD_binding_3"/>
    <property type="match status" value="1"/>
</dbReference>
<dbReference type="Pfam" id="PF21274">
    <property type="entry name" value="Rng_hyd_C"/>
    <property type="match status" value="1"/>
</dbReference>
<evidence type="ECO:0000256" key="1">
    <source>
        <dbReference type="ARBA" id="ARBA00001974"/>
    </source>
</evidence>
<dbReference type="AlphaFoldDB" id="A0A6G1G3R9"/>
<organism evidence="6">
    <name type="scientific">Eremomyces bilateralis CBS 781.70</name>
    <dbReference type="NCBI Taxonomy" id="1392243"/>
    <lineage>
        <taxon>Eukaryota</taxon>
        <taxon>Fungi</taxon>
        <taxon>Dikarya</taxon>
        <taxon>Ascomycota</taxon>
        <taxon>Pezizomycotina</taxon>
        <taxon>Dothideomycetes</taxon>
        <taxon>Dothideomycetes incertae sedis</taxon>
        <taxon>Eremomycetales</taxon>
        <taxon>Eremomycetaceae</taxon>
        <taxon>Eremomyces</taxon>
    </lineage>
</organism>
<dbReference type="OrthoDB" id="2690153at2759"/>
<keyword evidence="2" id="KW-0285">Flavoprotein</keyword>